<keyword evidence="2 3" id="KW-0732">Signal</keyword>
<reference evidence="5 6" key="1">
    <citation type="submission" date="2020-08" db="EMBL/GenBank/DDBJ databases">
        <title>Sequencing the genomes of 1000 actinobacteria strains.</title>
        <authorList>
            <person name="Klenk H.-P."/>
        </authorList>
    </citation>
    <scope>NUCLEOTIDE SEQUENCE [LARGE SCALE GENOMIC DNA]</scope>
    <source>
        <strain evidence="5 6">DSM 45823</strain>
    </source>
</reference>
<feature type="chain" id="PRO_5039380332" evidence="3">
    <location>
        <begin position="26"/>
        <end position="423"/>
    </location>
</feature>
<dbReference type="Gene3D" id="3.40.50.2300">
    <property type="match status" value="2"/>
</dbReference>
<protein>
    <submittedName>
        <fullName evidence="5">ABC-type branched-subunit amino acid transport system substrate-binding protein</fullName>
    </submittedName>
</protein>
<proteinExistence type="inferred from homology"/>
<dbReference type="Pfam" id="PF13458">
    <property type="entry name" value="Peripla_BP_6"/>
    <property type="match status" value="1"/>
</dbReference>
<comment type="caution">
    <text evidence="5">The sequence shown here is derived from an EMBL/GenBank/DDBJ whole genome shotgun (WGS) entry which is preliminary data.</text>
</comment>
<evidence type="ECO:0000259" key="4">
    <source>
        <dbReference type="Pfam" id="PF13458"/>
    </source>
</evidence>
<feature type="domain" description="Leucine-binding protein" evidence="4">
    <location>
        <begin position="51"/>
        <end position="394"/>
    </location>
</feature>
<name>A0A7W3RBB6_9ACTN</name>
<feature type="signal peptide" evidence="3">
    <location>
        <begin position="1"/>
        <end position="25"/>
    </location>
</feature>
<dbReference type="SUPFAM" id="SSF53822">
    <property type="entry name" value="Periplasmic binding protein-like I"/>
    <property type="match status" value="1"/>
</dbReference>
<dbReference type="PANTHER" id="PTHR47235">
    <property type="entry name" value="BLR6548 PROTEIN"/>
    <property type="match status" value="1"/>
</dbReference>
<dbReference type="PANTHER" id="PTHR47235:SF1">
    <property type="entry name" value="BLR6548 PROTEIN"/>
    <property type="match status" value="1"/>
</dbReference>
<dbReference type="InterPro" id="IPR028082">
    <property type="entry name" value="Peripla_BP_I"/>
</dbReference>
<accession>A0A7W3RBB6</accession>
<dbReference type="PROSITE" id="PS51257">
    <property type="entry name" value="PROKAR_LIPOPROTEIN"/>
    <property type="match status" value="1"/>
</dbReference>
<evidence type="ECO:0000313" key="5">
    <source>
        <dbReference type="EMBL" id="MBA9006812.1"/>
    </source>
</evidence>
<evidence type="ECO:0000313" key="6">
    <source>
        <dbReference type="Proteomes" id="UP000539313"/>
    </source>
</evidence>
<dbReference type="RefSeq" id="WP_182707598.1">
    <property type="nucleotide sequence ID" value="NZ_JACJII010000001.1"/>
</dbReference>
<dbReference type="Proteomes" id="UP000539313">
    <property type="component" value="Unassembled WGS sequence"/>
</dbReference>
<dbReference type="EMBL" id="JACJII010000001">
    <property type="protein sequence ID" value="MBA9006812.1"/>
    <property type="molecule type" value="Genomic_DNA"/>
</dbReference>
<dbReference type="AlphaFoldDB" id="A0A7W3RBB6"/>
<evidence type="ECO:0000256" key="1">
    <source>
        <dbReference type="ARBA" id="ARBA00010062"/>
    </source>
</evidence>
<organism evidence="5 6">
    <name type="scientific">Thermomonospora cellulosilytica</name>
    <dbReference type="NCBI Taxonomy" id="1411118"/>
    <lineage>
        <taxon>Bacteria</taxon>
        <taxon>Bacillati</taxon>
        <taxon>Actinomycetota</taxon>
        <taxon>Actinomycetes</taxon>
        <taxon>Streptosporangiales</taxon>
        <taxon>Thermomonosporaceae</taxon>
        <taxon>Thermomonospora</taxon>
    </lineage>
</organism>
<gene>
    <name evidence="5" type="ORF">HNR21_005694</name>
</gene>
<evidence type="ECO:0000256" key="2">
    <source>
        <dbReference type="ARBA" id="ARBA00022729"/>
    </source>
</evidence>
<evidence type="ECO:0000256" key="3">
    <source>
        <dbReference type="SAM" id="SignalP"/>
    </source>
</evidence>
<comment type="similarity">
    <text evidence="1">Belongs to the leucine-binding protein family.</text>
</comment>
<dbReference type="CDD" id="cd06343">
    <property type="entry name" value="PBP1_ABC_ligand_binding-like"/>
    <property type="match status" value="1"/>
</dbReference>
<sequence>MKSTLRKTAVSLTALVLAATAAGCASDKATGGSGGTGADGVKQGPGVTDKTIKLGLATDLTGVYAPLGKSITNAQQLHFEEINKAGGICGRTIEAVVRDHGYDPQKAVSIYSELSGSVLALPHFLGSPMVSAVKQRIESDKIFTIPSAWTTALLGNQYIQVTGTTYDVDMINGVQWMLDKKMIKSGDKIGHVYFEGDYGGSALRGAKYAAGKNNLTIVEQKIKATDNDMSSQVAALNQAGVKAILISAGPRQAASLAGIARSRGMKQPILGSNSAFSPQLLATAAAPALTQGFFIATAGAPMSADLPAIKKLAADYAKKYPGQPLDSGVVNGYGGAKIVTEALKKACEAKDLTREGLIKAHRGTNAFDDGLGTPMDFSYWDKPATRKTYITQPNKEAPGGVVIVQQATESELAKTYQAPVGTF</sequence>
<keyword evidence="6" id="KW-1185">Reference proteome</keyword>
<dbReference type="InterPro" id="IPR028081">
    <property type="entry name" value="Leu-bd"/>
</dbReference>